<sequence>MPYSREHISKRLKRFREARNLTMREAAKRIGVPETTYREWEYGRAIRGEPYVNIARAFEVTLEDLLGDPGISNASYDTEFDNLIEEILKLKARIRNLKDPK</sequence>
<keyword evidence="2" id="KW-1185">Reference proteome</keyword>
<dbReference type="RefSeq" id="WP_102242728.1">
    <property type="nucleotide sequence ID" value="NZ_CP025704.1"/>
</dbReference>
<gene>
    <name evidence="1" type="ORF">C0V70_04780</name>
</gene>
<proteinExistence type="predicted"/>
<protein>
    <submittedName>
        <fullName evidence="1">Uncharacterized protein</fullName>
    </submittedName>
</protein>
<dbReference type="CDD" id="cd00093">
    <property type="entry name" value="HTH_XRE"/>
    <property type="match status" value="1"/>
</dbReference>
<dbReference type="KEGG" id="bsto:C0V70_04780"/>
<dbReference type="AlphaFoldDB" id="A0A2K9NPK2"/>
<accession>A0A2K9NPK2</accession>
<dbReference type="SMART" id="SM00530">
    <property type="entry name" value="HTH_XRE"/>
    <property type="match status" value="1"/>
</dbReference>
<dbReference type="InterPro" id="IPR010982">
    <property type="entry name" value="Lambda_DNA-bd_dom_sf"/>
</dbReference>
<dbReference type="Gene3D" id="1.10.260.40">
    <property type="entry name" value="lambda repressor-like DNA-binding domains"/>
    <property type="match status" value="1"/>
</dbReference>
<dbReference type="GO" id="GO:0003677">
    <property type="term" value="F:DNA binding"/>
    <property type="evidence" value="ECO:0007669"/>
    <property type="project" value="InterPro"/>
</dbReference>
<evidence type="ECO:0000313" key="1">
    <source>
        <dbReference type="EMBL" id="AUN97433.1"/>
    </source>
</evidence>
<dbReference type="EMBL" id="CP025704">
    <property type="protein sequence ID" value="AUN97433.1"/>
    <property type="molecule type" value="Genomic_DNA"/>
</dbReference>
<organism evidence="1 2">
    <name type="scientific">Bacteriovorax stolpii</name>
    <name type="common">Bdellovibrio stolpii</name>
    <dbReference type="NCBI Taxonomy" id="960"/>
    <lineage>
        <taxon>Bacteria</taxon>
        <taxon>Pseudomonadati</taxon>
        <taxon>Bdellovibrionota</taxon>
        <taxon>Bacteriovoracia</taxon>
        <taxon>Bacteriovoracales</taxon>
        <taxon>Bacteriovoracaceae</taxon>
        <taxon>Bacteriovorax</taxon>
    </lineage>
</organism>
<dbReference type="SUPFAM" id="SSF47413">
    <property type="entry name" value="lambda repressor-like DNA-binding domains"/>
    <property type="match status" value="1"/>
</dbReference>
<dbReference type="InterPro" id="IPR001387">
    <property type="entry name" value="Cro/C1-type_HTH"/>
</dbReference>
<evidence type="ECO:0000313" key="2">
    <source>
        <dbReference type="Proteomes" id="UP000235584"/>
    </source>
</evidence>
<name>A0A2K9NPK2_BACTC</name>
<reference evidence="1 2" key="1">
    <citation type="submission" date="2018-01" db="EMBL/GenBank/DDBJ databases">
        <title>Complete genome sequence of Bacteriovorax stolpii DSM12778.</title>
        <authorList>
            <person name="Tang B."/>
            <person name="Chang J."/>
        </authorList>
    </citation>
    <scope>NUCLEOTIDE SEQUENCE [LARGE SCALE GENOMIC DNA]</scope>
    <source>
        <strain evidence="1 2">DSM 12778</strain>
    </source>
</reference>
<dbReference type="PROSITE" id="PS50943">
    <property type="entry name" value="HTH_CROC1"/>
    <property type="match status" value="1"/>
</dbReference>
<dbReference type="Proteomes" id="UP000235584">
    <property type="component" value="Chromosome"/>
</dbReference>
<dbReference type="Pfam" id="PF01381">
    <property type="entry name" value="HTH_3"/>
    <property type="match status" value="1"/>
</dbReference>